<dbReference type="EMBL" id="ML978163">
    <property type="protein sequence ID" value="KAF2034017.1"/>
    <property type="molecule type" value="Genomic_DNA"/>
</dbReference>
<evidence type="ECO:0000313" key="2">
    <source>
        <dbReference type="EMBL" id="KAF2034017.1"/>
    </source>
</evidence>
<name>A0A9P4HHA5_9PLEO</name>
<protein>
    <submittedName>
        <fullName evidence="2">Uncharacterized protein</fullName>
    </submittedName>
</protein>
<organism evidence="2 3">
    <name type="scientific">Setomelanomma holmii</name>
    <dbReference type="NCBI Taxonomy" id="210430"/>
    <lineage>
        <taxon>Eukaryota</taxon>
        <taxon>Fungi</taxon>
        <taxon>Dikarya</taxon>
        <taxon>Ascomycota</taxon>
        <taxon>Pezizomycotina</taxon>
        <taxon>Dothideomycetes</taxon>
        <taxon>Pleosporomycetidae</taxon>
        <taxon>Pleosporales</taxon>
        <taxon>Pleosporineae</taxon>
        <taxon>Phaeosphaeriaceae</taxon>
        <taxon>Setomelanomma</taxon>
    </lineage>
</organism>
<keyword evidence="3" id="KW-1185">Reference proteome</keyword>
<comment type="caution">
    <text evidence="2">The sequence shown here is derived from an EMBL/GenBank/DDBJ whole genome shotgun (WGS) entry which is preliminary data.</text>
</comment>
<evidence type="ECO:0000256" key="1">
    <source>
        <dbReference type="SAM" id="MobiDB-lite"/>
    </source>
</evidence>
<dbReference type="AlphaFoldDB" id="A0A9P4HHA5"/>
<sequence>MTENEQIHRHHQPLYSHLNYAYGVRLTEFNSNHDELRAGIPSARPLQEIQIGTSYNVLNGFLPDLHFEQDKSPAEVPTSPSTTSLSLRSYQHDPALKEAFSYSNLTVDLLRCPDGPEPCQQNHRDRIKLLAAGDSRCRRLLVVRRRWHYAQQRDWAIEMDALVRASKHGLHPWLPLRDLFKKFEDALKASQCGPTNMRNGIRNALKTHGGRRLRNFVMERLDIVEAELADLMHYNPMNINAVRSVVNRAVDEDCDKRGALLLAAITNFSGDKMSSKWSWTDSPPIWQESRKKPAN</sequence>
<evidence type="ECO:0000313" key="3">
    <source>
        <dbReference type="Proteomes" id="UP000799777"/>
    </source>
</evidence>
<accession>A0A9P4HHA5</accession>
<gene>
    <name evidence="2" type="ORF">EK21DRAFT_108432</name>
</gene>
<dbReference type="Proteomes" id="UP000799777">
    <property type="component" value="Unassembled WGS sequence"/>
</dbReference>
<feature type="region of interest" description="Disordered" evidence="1">
    <location>
        <begin position="272"/>
        <end position="295"/>
    </location>
</feature>
<dbReference type="OrthoDB" id="3690278at2759"/>
<reference evidence="2" key="1">
    <citation type="journal article" date="2020" name="Stud. Mycol.">
        <title>101 Dothideomycetes genomes: a test case for predicting lifestyles and emergence of pathogens.</title>
        <authorList>
            <person name="Haridas S."/>
            <person name="Albert R."/>
            <person name="Binder M."/>
            <person name="Bloem J."/>
            <person name="Labutti K."/>
            <person name="Salamov A."/>
            <person name="Andreopoulos B."/>
            <person name="Baker S."/>
            <person name="Barry K."/>
            <person name="Bills G."/>
            <person name="Bluhm B."/>
            <person name="Cannon C."/>
            <person name="Castanera R."/>
            <person name="Culley D."/>
            <person name="Daum C."/>
            <person name="Ezra D."/>
            <person name="Gonzalez J."/>
            <person name="Henrissat B."/>
            <person name="Kuo A."/>
            <person name="Liang C."/>
            <person name="Lipzen A."/>
            <person name="Lutzoni F."/>
            <person name="Magnuson J."/>
            <person name="Mondo S."/>
            <person name="Nolan M."/>
            <person name="Ohm R."/>
            <person name="Pangilinan J."/>
            <person name="Park H.-J."/>
            <person name="Ramirez L."/>
            <person name="Alfaro M."/>
            <person name="Sun H."/>
            <person name="Tritt A."/>
            <person name="Yoshinaga Y."/>
            <person name="Zwiers L.-H."/>
            <person name="Turgeon B."/>
            <person name="Goodwin S."/>
            <person name="Spatafora J."/>
            <person name="Crous P."/>
            <person name="Grigoriev I."/>
        </authorList>
    </citation>
    <scope>NUCLEOTIDE SEQUENCE</scope>
    <source>
        <strain evidence="2">CBS 110217</strain>
    </source>
</reference>
<proteinExistence type="predicted"/>